<dbReference type="PANTHER" id="PTHR11573:SF30">
    <property type="entry name" value="RIBONUCLEOSIDE-DIPHOSPHATE REDUCTASE 2 SUBUNIT ALPHA"/>
    <property type="match status" value="1"/>
</dbReference>
<evidence type="ECO:0000313" key="13">
    <source>
        <dbReference type="Proteomes" id="UP001500432"/>
    </source>
</evidence>
<name>A0ABP5ND17_9MICC</name>
<feature type="domain" description="Ribonucleotide reductase large subunit" evidence="11">
    <location>
        <begin position="575"/>
        <end position="597"/>
    </location>
</feature>
<evidence type="ECO:0000256" key="9">
    <source>
        <dbReference type="ARBA" id="ARBA00047754"/>
    </source>
</evidence>
<dbReference type="Gene3D" id="3.20.70.20">
    <property type="match status" value="1"/>
</dbReference>
<dbReference type="InterPro" id="IPR013554">
    <property type="entry name" value="RNR_N"/>
</dbReference>
<proteinExistence type="inferred from homology"/>
<keyword evidence="5" id="KW-0067">ATP-binding</keyword>
<evidence type="ECO:0000259" key="11">
    <source>
        <dbReference type="PROSITE" id="PS00089"/>
    </source>
</evidence>
<keyword evidence="3" id="KW-0021">Allosteric enzyme</keyword>
<organism evidence="12 13">
    <name type="scientific">Sinomonas flava</name>
    <dbReference type="NCBI Taxonomy" id="496857"/>
    <lineage>
        <taxon>Bacteria</taxon>
        <taxon>Bacillati</taxon>
        <taxon>Actinomycetota</taxon>
        <taxon>Actinomycetes</taxon>
        <taxon>Micrococcales</taxon>
        <taxon>Micrococcaceae</taxon>
        <taxon>Sinomonas</taxon>
    </lineage>
</organism>
<evidence type="ECO:0000256" key="8">
    <source>
        <dbReference type="ARBA" id="ARBA00023157"/>
    </source>
</evidence>
<keyword evidence="8" id="KW-1015">Disulfide bond</keyword>
<comment type="function">
    <text evidence="10">Provides the precursors necessary for DNA synthesis. Catalyzes the biosynthesis of deoxyribonucleotides from the corresponding ribonucleotides.</text>
</comment>
<evidence type="ECO:0000256" key="2">
    <source>
        <dbReference type="ARBA" id="ARBA00012274"/>
    </source>
</evidence>
<keyword evidence="6 10" id="KW-0560">Oxidoreductase</keyword>
<evidence type="ECO:0000256" key="6">
    <source>
        <dbReference type="ARBA" id="ARBA00023002"/>
    </source>
</evidence>
<evidence type="ECO:0000256" key="5">
    <source>
        <dbReference type="ARBA" id="ARBA00022840"/>
    </source>
</evidence>
<comment type="caution">
    <text evidence="12">The sequence shown here is derived from an EMBL/GenBank/DDBJ whole genome shotgun (WGS) entry which is preliminary data.</text>
</comment>
<dbReference type="NCBIfam" id="TIGR04170">
    <property type="entry name" value="RNR_1b_NrdE"/>
    <property type="match status" value="1"/>
</dbReference>
<dbReference type="CDD" id="cd01679">
    <property type="entry name" value="RNR_I"/>
    <property type="match status" value="1"/>
</dbReference>
<evidence type="ECO:0000256" key="4">
    <source>
        <dbReference type="ARBA" id="ARBA00022741"/>
    </source>
</evidence>
<dbReference type="EC" id="1.17.4.1" evidence="2 10"/>
<dbReference type="InterPro" id="IPR039718">
    <property type="entry name" value="Rrm1"/>
</dbReference>
<dbReference type="Proteomes" id="UP001500432">
    <property type="component" value="Unassembled WGS sequence"/>
</dbReference>
<reference evidence="13" key="1">
    <citation type="journal article" date="2019" name="Int. J. Syst. Evol. Microbiol.">
        <title>The Global Catalogue of Microorganisms (GCM) 10K type strain sequencing project: providing services to taxonomists for standard genome sequencing and annotation.</title>
        <authorList>
            <consortium name="The Broad Institute Genomics Platform"/>
            <consortium name="The Broad Institute Genome Sequencing Center for Infectious Disease"/>
            <person name="Wu L."/>
            <person name="Ma J."/>
        </authorList>
    </citation>
    <scope>NUCLEOTIDE SEQUENCE [LARGE SCALE GENOMIC DNA]</scope>
    <source>
        <strain evidence="13">JCM 16034</strain>
    </source>
</reference>
<evidence type="ECO:0000256" key="1">
    <source>
        <dbReference type="ARBA" id="ARBA00010406"/>
    </source>
</evidence>
<dbReference type="InterPro" id="IPR013346">
    <property type="entry name" value="NrdE_NrdA_C"/>
</dbReference>
<dbReference type="PRINTS" id="PR01183">
    <property type="entry name" value="RIBORDTASEM1"/>
</dbReference>
<dbReference type="SUPFAM" id="SSF48168">
    <property type="entry name" value="R1 subunit of ribonucleotide reductase, N-terminal domain"/>
    <property type="match status" value="1"/>
</dbReference>
<dbReference type="EMBL" id="BAAAQW010000003">
    <property type="protein sequence ID" value="GAA2197459.1"/>
    <property type="molecule type" value="Genomic_DNA"/>
</dbReference>
<dbReference type="InterPro" id="IPR008926">
    <property type="entry name" value="RNR_R1-su_N"/>
</dbReference>
<dbReference type="InterPro" id="IPR026459">
    <property type="entry name" value="RNR_1b_NrdE"/>
</dbReference>
<dbReference type="PROSITE" id="PS00089">
    <property type="entry name" value="RIBORED_LARGE"/>
    <property type="match status" value="1"/>
</dbReference>
<accession>A0ABP5ND17</accession>
<sequence>MDTTVADAAVAAVDPKELPAKYKGLGYHELNAMLNLYGEDGKIQFDADRYAARQYFLDHVNTNTVFFHDLDEKLDYLVKKDYYERETLDQYTMNFIRDLFSRAYKKKFRFETFLGAFKFYTSYTLKTFDGKRYLERYEDRVCMVALHLARGDEKLATQLVDEIIAGRFQPATPTFLNAGKKQRGELVSCFLLRIEDNMESIARGINSALQLSKRGGGVALSLTNIREHGAPIKQIENQSSGVIPVMKLLEDSFSYANQLGARQGAGAVYLHAHHPDIYRFLDTKRENADEKIRIKTLSLGVVIPDITFELAKKNEDMYLFSPYDVERVYGVPFSDVSVTEKYYEMVDDARIKKTKINAREFFQTLAEIQFESGYPYIMFEDTVNRANPIAGKVTMSNLCSEILQVSTPSEYNEDLTYAAVGKDISCNLGSMNIAKTMDSGDFGLSIETAIRALSAVSDMSYIQSVPSVAEGNAKSHAIGLGQMNLHGYLARERVHYGSEEGLDFTNIYFYTVLFHALRASNLLAKEHGQAFGGFENSKYASGEFFDKYTEQEWVPQTEKVKELFANVHIPTQDDWRALKAEVMEHGIYNQNLQAVPPTGSISYINNSTSSIHPVASKVEIRKEGKIGRVYYPAPYLTNENLDYYQDAYEIGYEKIIDTYAAATQHVDQGLSLTLFFKDTATTRDINKAQIYAWRKGIKTLYYIRIRQLALEGTEVEGCVSCML</sequence>
<keyword evidence="7 10" id="KW-0215">Deoxyribonucleotide synthesis</keyword>
<dbReference type="PANTHER" id="PTHR11573">
    <property type="entry name" value="RIBONUCLEOSIDE-DIPHOSPHATE REDUCTASE LARGE CHAIN"/>
    <property type="match status" value="1"/>
</dbReference>
<gene>
    <name evidence="12" type="primary">nrdE</name>
    <name evidence="12" type="ORF">GCM10009849_06420</name>
</gene>
<comment type="similarity">
    <text evidence="1 10">Belongs to the ribonucleoside diphosphate reductase large chain family.</text>
</comment>
<dbReference type="InterPro" id="IPR000788">
    <property type="entry name" value="RNR_lg_C"/>
</dbReference>
<evidence type="ECO:0000256" key="3">
    <source>
        <dbReference type="ARBA" id="ARBA00022533"/>
    </source>
</evidence>
<dbReference type="InterPro" id="IPR013509">
    <property type="entry name" value="RNR_lsu_N"/>
</dbReference>
<keyword evidence="4" id="KW-0547">Nucleotide-binding</keyword>
<comment type="catalytic activity">
    <reaction evidence="9 10">
        <text>a 2'-deoxyribonucleoside 5'-diphosphate + [thioredoxin]-disulfide + H2O = a ribonucleoside 5'-diphosphate + [thioredoxin]-dithiol</text>
        <dbReference type="Rhea" id="RHEA:23252"/>
        <dbReference type="Rhea" id="RHEA-COMP:10698"/>
        <dbReference type="Rhea" id="RHEA-COMP:10700"/>
        <dbReference type="ChEBI" id="CHEBI:15377"/>
        <dbReference type="ChEBI" id="CHEBI:29950"/>
        <dbReference type="ChEBI" id="CHEBI:50058"/>
        <dbReference type="ChEBI" id="CHEBI:57930"/>
        <dbReference type="ChEBI" id="CHEBI:73316"/>
        <dbReference type="EC" id="1.17.4.1"/>
    </reaction>
</comment>
<protein>
    <recommendedName>
        <fullName evidence="2 10">Ribonucleoside-diphosphate reductase</fullName>
        <ecNumber evidence="2 10">1.17.4.1</ecNumber>
    </recommendedName>
</protein>
<evidence type="ECO:0000256" key="7">
    <source>
        <dbReference type="ARBA" id="ARBA00023116"/>
    </source>
</evidence>
<dbReference type="NCBIfam" id="TIGR02506">
    <property type="entry name" value="NrdE_NrdA"/>
    <property type="match status" value="1"/>
</dbReference>
<evidence type="ECO:0000256" key="10">
    <source>
        <dbReference type="RuleBase" id="RU003410"/>
    </source>
</evidence>
<keyword evidence="13" id="KW-1185">Reference proteome</keyword>
<dbReference type="Pfam" id="PF00317">
    <property type="entry name" value="Ribonuc_red_lgN"/>
    <property type="match status" value="1"/>
</dbReference>
<evidence type="ECO:0000313" key="12">
    <source>
        <dbReference type="EMBL" id="GAA2197459.1"/>
    </source>
</evidence>
<dbReference type="SUPFAM" id="SSF51998">
    <property type="entry name" value="PFL-like glycyl radical enzymes"/>
    <property type="match status" value="1"/>
</dbReference>
<dbReference type="Gene3D" id="1.10.1650.20">
    <property type="match status" value="1"/>
</dbReference>
<dbReference type="Pfam" id="PF08343">
    <property type="entry name" value="RNR_N"/>
    <property type="match status" value="1"/>
</dbReference>
<dbReference type="Pfam" id="PF02867">
    <property type="entry name" value="Ribonuc_red_lgC"/>
    <property type="match status" value="1"/>
</dbReference>